<name>A0A385UCU2_9CAUD</name>
<reference evidence="1 2" key="1">
    <citation type="submission" date="2018-08" db="EMBL/GenBank/DDBJ databases">
        <authorList>
            <person name="Ponder J.K."/>
            <person name="Bai Y."/>
            <person name="Zhang J."/>
            <person name="Jiang H."/>
            <person name="Camp R.W."/>
            <person name="Howard K.A."/>
            <person name="Garcia M.A."/>
            <person name="Hibshamn G.N."/>
            <person name="Valenteen J.P."/>
            <person name="Fillman C.L."/>
            <person name="Guild N.A."/>
            <person name="Molloy S.D."/>
            <person name="Garlena R.A."/>
            <person name="Russell D.A."/>
            <person name="Pope W.H."/>
            <person name="Jacobs-Sera D."/>
            <person name="Hatfull G.F."/>
        </authorList>
    </citation>
    <scope>NUCLEOTIDE SEQUENCE [LARGE SCALE GENOMIC DNA]</scope>
</reference>
<protein>
    <submittedName>
        <fullName evidence="1">Major capsid protein</fullName>
    </submittedName>
</protein>
<sequence length="318" mass="34277">MTAPTGIVSVSDGPAITVRELVGNPLWIPTALKKMMVNQFISESLFRNGGANPNGVVAYNEGNPSFLEDDVADVAEFGEIPVSAGARGLPRTAFAVKKALGVRVSKEMIDENRVGAVNDQMLQLRNTFIRANDRSAKALLQSPIVPTLAVPTAWDDGGKVRTDIAIAIEQISTAAPTAYPAGVGSSDEYFGFIPDTIVMHYALLPILMDNENFMKVYERNANYVSTAPDWTGNFPGSVMGLNVIRSRTFPVDRVLIMERGTVGFYSDTRPLQFTALYPEGNGPNGGPTESYRADASHKRALAVDQPKAALWLTGIVTP</sequence>
<dbReference type="Pfam" id="PF25209">
    <property type="entry name" value="Phage_capsid_4"/>
    <property type="match status" value="1"/>
</dbReference>
<evidence type="ECO:0000313" key="1">
    <source>
        <dbReference type="EMBL" id="AYB69351.1"/>
    </source>
</evidence>
<gene>
    <name evidence="1" type="primary">8</name>
    <name evidence="1" type="ORF">SEA_GANCHO_8</name>
</gene>
<organism evidence="1 2">
    <name type="scientific">Mycobacterium phage Gancho</name>
    <dbReference type="NCBI Taxonomy" id="2301613"/>
    <lineage>
        <taxon>Viruses</taxon>
        <taxon>Duplodnaviria</taxon>
        <taxon>Heunggongvirae</taxon>
        <taxon>Uroviricota</taxon>
        <taxon>Caudoviricetes</taxon>
        <taxon>Gilesvirus</taxon>
        <taxon>Gilesvirus giles</taxon>
    </lineage>
</organism>
<evidence type="ECO:0000313" key="2">
    <source>
        <dbReference type="Proteomes" id="UP000273282"/>
    </source>
</evidence>
<proteinExistence type="predicted"/>
<accession>A0A385UCU2</accession>
<dbReference type="EMBL" id="MH727549">
    <property type="protein sequence ID" value="AYB69351.1"/>
    <property type="molecule type" value="Genomic_DNA"/>
</dbReference>
<dbReference type="Proteomes" id="UP000273282">
    <property type="component" value="Segment"/>
</dbReference>